<comment type="caution">
    <text evidence="2">The sequence shown here is derived from an EMBL/GenBank/DDBJ whole genome shotgun (WGS) entry which is preliminary data.</text>
</comment>
<gene>
    <name evidence="2" type="ORF">E4635_07890</name>
</gene>
<feature type="transmembrane region" description="Helical" evidence="1">
    <location>
        <begin position="86"/>
        <end position="104"/>
    </location>
</feature>
<keyword evidence="1" id="KW-1133">Transmembrane helix</keyword>
<protein>
    <submittedName>
        <fullName evidence="2">Uncharacterized protein</fullName>
    </submittedName>
</protein>
<organism evidence="2 3">
    <name type="scientific">Flavobacterium humi</name>
    <dbReference type="NCBI Taxonomy" id="2562683"/>
    <lineage>
        <taxon>Bacteria</taxon>
        <taxon>Pseudomonadati</taxon>
        <taxon>Bacteroidota</taxon>
        <taxon>Flavobacteriia</taxon>
        <taxon>Flavobacteriales</taxon>
        <taxon>Flavobacteriaceae</taxon>
        <taxon>Flavobacterium</taxon>
    </lineage>
</organism>
<dbReference type="OrthoDB" id="1368281at2"/>
<keyword evidence="1" id="KW-0472">Membrane</keyword>
<proteinExistence type="predicted"/>
<dbReference type="Proteomes" id="UP000297407">
    <property type="component" value="Unassembled WGS sequence"/>
</dbReference>
<accession>A0A4Z0L7C9</accession>
<keyword evidence="1" id="KW-0812">Transmembrane</keyword>
<feature type="transmembrane region" description="Helical" evidence="1">
    <location>
        <begin position="110"/>
        <end position="132"/>
    </location>
</feature>
<dbReference type="AlphaFoldDB" id="A0A4Z0L7C9"/>
<keyword evidence="3" id="KW-1185">Reference proteome</keyword>
<evidence type="ECO:0000256" key="1">
    <source>
        <dbReference type="SAM" id="Phobius"/>
    </source>
</evidence>
<dbReference type="RefSeq" id="WP_135526094.1">
    <property type="nucleotide sequence ID" value="NZ_SRLH01000004.1"/>
</dbReference>
<feature type="transmembrane region" description="Helical" evidence="1">
    <location>
        <begin position="57"/>
        <end position="74"/>
    </location>
</feature>
<evidence type="ECO:0000313" key="2">
    <source>
        <dbReference type="EMBL" id="TGD57922.1"/>
    </source>
</evidence>
<dbReference type="EMBL" id="SRLH01000004">
    <property type="protein sequence ID" value="TGD57922.1"/>
    <property type="molecule type" value="Genomic_DNA"/>
</dbReference>
<reference evidence="2 3" key="1">
    <citation type="submission" date="2019-04" db="EMBL/GenBank/DDBJ databases">
        <title>Flavobacterium sp. strain DS2-A Genome sequencing and assembly.</title>
        <authorList>
            <person name="Kim I."/>
        </authorList>
    </citation>
    <scope>NUCLEOTIDE SEQUENCE [LARGE SCALE GENOMIC DNA]</scope>
    <source>
        <strain evidence="2 3">DS2-A</strain>
    </source>
</reference>
<name>A0A4Z0L7C9_9FLAO</name>
<evidence type="ECO:0000313" key="3">
    <source>
        <dbReference type="Proteomes" id="UP000297407"/>
    </source>
</evidence>
<sequence>MTREIKTSKDVRDLGGNPKDADNYKEKLVKLIPSEIITAYVTIYGLVTGLKSQHENIILWIVIGILFFITPLYSVKVSRVTKKSQIIYTTFGFLIWAFATGSPIKEIDTVPVSFIASVILILYTLFIPIVYMENPVKPNSEL</sequence>